<keyword evidence="5 7" id="KW-1133">Transmembrane helix</keyword>
<evidence type="ECO:0000313" key="10">
    <source>
        <dbReference type="Proteomes" id="UP000034543"/>
    </source>
</evidence>
<comment type="similarity">
    <text evidence="2">Belongs to the peptidase S54 family.</text>
</comment>
<evidence type="ECO:0000256" key="4">
    <source>
        <dbReference type="ARBA" id="ARBA00022801"/>
    </source>
</evidence>
<comment type="caution">
    <text evidence="9">The sequence shown here is derived from an EMBL/GenBank/DDBJ whole genome shotgun (WGS) entry which is preliminary data.</text>
</comment>
<evidence type="ECO:0000256" key="2">
    <source>
        <dbReference type="ARBA" id="ARBA00009045"/>
    </source>
</evidence>
<dbReference type="GO" id="GO:0016020">
    <property type="term" value="C:membrane"/>
    <property type="evidence" value="ECO:0007669"/>
    <property type="project" value="UniProtKB-SubCell"/>
</dbReference>
<evidence type="ECO:0000256" key="6">
    <source>
        <dbReference type="ARBA" id="ARBA00023136"/>
    </source>
</evidence>
<accession>A0A0G1CD60</accession>
<dbReference type="SUPFAM" id="SSF144091">
    <property type="entry name" value="Rhomboid-like"/>
    <property type="match status" value="1"/>
</dbReference>
<feature type="transmembrane region" description="Helical" evidence="7">
    <location>
        <begin position="91"/>
        <end position="110"/>
    </location>
</feature>
<evidence type="ECO:0000259" key="8">
    <source>
        <dbReference type="Pfam" id="PF01694"/>
    </source>
</evidence>
<feature type="transmembrane region" description="Helical" evidence="7">
    <location>
        <begin position="162"/>
        <end position="182"/>
    </location>
</feature>
<dbReference type="InterPro" id="IPR035952">
    <property type="entry name" value="Rhomboid-like_sf"/>
</dbReference>
<dbReference type="Proteomes" id="UP000034543">
    <property type="component" value="Unassembled WGS sequence"/>
</dbReference>
<dbReference type="InterPro" id="IPR050925">
    <property type="entry name" value="Rhomboid_protease_S54"/>
</dbReference>
<dbReference type="EMBL" id="LCFB01000036">
    <property type="protein sequence ID" value="KKS83585.1"/>
    <property type="molecule type" value="Genomic_DNA"/>
</dbReference>
<comment type="subcellular location">
    <subcellularLocation>
        <location evidence="1">Membrane</location>
        <topology evidence="1">Multi-pass membrane protein</topology>
    </subcellularLocation>
</comment>
<dbReference type="InterPro" id="IPR022764">
    <property type="entry name" value="Peptidase_S54_rhomboid_dom"/>
</dbReference>
<sequence length="191" mass="20833">MTAPDLDQFIAQYALLPATVNFLNPLTLVPFLTSMFLHGGWLHILSNMWFLWIFGDNIEATLGSIGFLMFYLFAGFAASLLQFFIDPTSVIPVLGASGAIAGVLGGYLVLFPRAQIETLVTLGYYVSRINVSAQIMLIYWFITQLFSGVGSLAIGVAAQGGVAFFAHIGGFAAGWLLTQLFIKPRLKWQIA</sequence>
<dbReference type="GO" id="GO:0004252">
    <property type="term" value="F:serine-type endopeptidase activity"/>
    <property type="evidence" value="ECO:0007669"/>
    <property type="project" value="InterPro"/>
</dbReference>
<dbReference type="Pfam" id="PF01694">
    <property type="entry name" value="Rhomboid"/>
    <property type="match status" value="1"/>
</dbReference>
<evidence type="ECO:0000256" key="1">
    <source>
        <dbReference type="ARBA" id="ARBA00004141"/>
    </source>
</evidence>
<dbReference type="STRING" id="1618436.UV59_C0036G0010"/>
<name>A0A0G1CD60_9BACT</name>
<keyword evidence="3 7" id="KW-0812">Transmembrane</keyword>
<dbReference type="PANTHER" id="PTHR43731:SF14">
    <property type="entry name" value="PRESENILIN-ASSOCIATED RHOMBOID-LIKE PROTEIN, MITOCHONDRIAL"/>
    <property type="match status" value="1"/>
</dbReference>
<keyword evidence="6 7" id="KW-0472">Membrane</keyword>
<evidence type="ECO:0000313" key="9">
    <source>
        <dbReference type="EMBL" id="KKS83585.1"/>
    </source>
</evidence>
<feature type="transmembrane region" description="Helical" evidence="7">
    <location>
        <begin position="122"/>
        <end position="142"/>
    </location>
</feature>
<feature type="domain" description="Peptidase S54 rhomboid" evidence="8">
    <location>
        <begin position="29"/>
        <end position="182"/>
    </location>
</feature>
<dbReference type="AlphaFoldDB" id="A0A0G1CD60"/>
<protein>
    <submittedName>
        <fullName evidence="9">Rhomboid family protein</fullName>
    </submittedName>
</protein>
<proteinExistence type="inferred from homology"/>
<reference evidence="9 10" key="1">
    <citation type="journal article" date="2015" name="Nature">
        <title>rRNA introns, odd ribosomes, and small enigmatic genomes across a large radiation of phyla.</title>
        <authorList>
            <person name="Brown C.T."/>
            <person name="Hug L.A."/>
            <person name="Thomas B.C."/>
            <person name="Sharon I."/>
            <person name="Castelle C.J."/>
            <person name="Singh A."/>
            <person name="Wilkins M.J."/>
            <person name="Williams K.H."/>
            <person name="Banfield J.F."/>
        </authorList>
    </citation>
    <scope>NUCLEOTIDE SEQUENCE [LARGE SCALE GENOMIC DNA]</scope>
</reference>
<organism evidence="9 10">
    <name type="scientific">Candidatus Gottesmanbacteria bacterium GW2011_GWA1_43_11</name>
    <dbReference type="NCBI Taxonomy" id="1618436"/>
    <lineage>
        <taxon>Bacteria</taxon>
        <taxon>Candidatus Gottesmaniibacteriota</taxon>
    </lineage>
</organism>
<gene>
    <name evidence="9" type="ORF">UV59_C0036G0010</name>
</gene>
<feature type="transmembrane region" description="Helical" evidence="7">
    <location>
        <begin position="65"/>
        <end position="85"/>
    </location>
</feature>
<dbReference type="Gene3D" id="1.20.1540.10">
    <property type="entry name" value="Rhomboid-like"/>
    <property type="match status" value="1"/>
</dbReference>
<feature type="transmembrane region" description="Helical" evidence="7">
    <location>
        <begin position="31"/>
        <end position="53"/>
    </location>
</feature>
<evidence type="ECO:0000256" key="5">
    <source>
        <dbReference type="ARBA" id="ARBA00022989"/>
    </source>
</evidence>
<evidence type="ECO:0000256" key="3">
    <source>
        <dbReference type="ARBA" id="ARBA00022692"/>
    </source>
</evidence>
<evidence type="ECO:0000256" key="7">
    <source>
        <dbReference type="SAM" id="Phobius"/>
    </source>
</evidence>
<dbReference type="PANTHER" id="PTHR43731">
    <property type="entry name" value="RHOMBOID PROTEASE"/>
    <property type="match status" value="1"/>
</dbReference>
<keyword evidence="4" id="KW-0378">Hydrolase</keyword>